<dbReference type="SUPFAM" id="SSF90123">
    <property type="entry name" value="ABC transporter transmembrane region"/>
    <property type="match status" value="1"/>
</dbReference>
<dbReference type="PANTHER" id="PTHR24221">
    <property type="entry name" value="ATP-BINDING CASSETTE SUB-FAMILY B"/>
    <property type="match status" value="1"/>
</dbReference>
<dbReference type="GO" id="GO:0016887">
    <property type="term" value="F:ATP hydrolysis activity"/>
    <property type="evidence" value="ECO:0007669"/>
    <property type="project" value="InterPro"/>
</dbReference>
<evidence type="ECO:0000256" key="5">
    <source>
        <dbReference type="ARBA" id="ARBA00022989"/>
    </source>
</evidence>
<dbReference type="PROSITE" id="PS50893">
    <property type="entry name" value="ABC_TRANSPORTER_2"/>
    <property type="match status" value="1"/>
</dbReference>
<dbReference type="GO" id="GO:0005886">
    <property type="term" value="C:plasma membrane"/>
    <property type="evidence" value="ECO:0007669"/>
    <property type="project" value="UniProtKB-SubCell"/>
</dbReference>
<feature type="transmembrane region" description="Helical" evidence="7">
    <location>
        <begin position="33"/>
        <end position="54"/>
    </location>
</feature>
<dbReference type="InterPro" id="IPR027417">
    <property type="entry name" value="P-loop_NTPase"/>
</dbReference>
<dbReference type="InterPro" id="IPR036640">
    <property type="entry name" value="ABC1_TM_sf"/>
</dbReference>
<dbReference type="InterPro" id="IPR003593">
    <property type="entry name" value="AAA+_ATPase"/>
</dbReference>
<feature type="transmembrane region" description="Helical" evidence="7">
    <location>
        <begin position="261"/>
        <end position="282"/>
    </location>
</feature>
<feature type="transmembrane region" description="Helical" evidence="7">
    <location>
        <begin position="74"/>
        <end position="91"/>
    </location>
</feature>
<dbReference type="Pfam" id="PF00005">
    <property type="entry name" value="ABC_tran"/>
    <property type="match status" value="1"/>
</dbReference>
<evidence type="ECO:0000256" key="6">
    <source>
        <dbReference type="ARBA" id="ARBA00023136"/>
    </source>
</evidence>
<dbReference type="GO" id="GO:0140359">
    <property type="term" value="F:ABC-type transporter activity"/>
    <property type="evidence" value="ECO:0007669"/>
    <property type="project" value="InterPro"/>
</dbReference>
<dbReference type="Gene3D" id="1.20.1560.10">
    <property type="entry name" value="ABC transporter type 1, transmembrane domain"/>
    <property type="match status" value="1"/>
</dbReference>
<dbReference type="CDD" id="cd03228">
    <property type="entry name" value="ABCC_MRP_Like"/>
    <property type="match status" value="1"/>
</dbReference>
<dbReference type="AlphaFoldDB" id="A0A2H0UM86"/>
<evidence type="ECO:0000313" key="11">
    <source>
        <dbReference type="Proteomes" id="UP000229526"/>
    </source>
</evidence>
<proteinExistence type="predicted"/>
<organism evidence="10 11">
    <name type="scientific">Candidatus Harrisonbacteria bacterium CG10_big_fil_rev_8_21_14_0_10_49_15</name>
    <dbReference type="NCBI Taxonomy" id="1974587"/>
    <lineage>
        <taxon>Bacteria</taxon>
        <taxon>Candidatus Harrisoniibacteriota</taxon>
    </lineage>
</organism>
<dbReference type="Proteomes" id="UP000229526">
    <property type="component" value="Unassembled WGS sequence"/>
</dbReference>
<keyword evidence="3" id="KW-0547">Nucleotide-binding</keyword>
<dbReference type="InterPro" id="IPR017871">
    <property type="entry name" value="ABC_transporter-like_CS"/>
</dbReference>
<dbReference type="InterPro" id="IPR003439">
    <property type="entry name" value="ABC_transporter-like_ATP-bd"/>
</dbReference>
<dbReference type="InterPro" id="IPR039421">
    <property type="entry name" value="Type_1_exporter"/>
</dbReference>
<dbReference type="GO" id="GO:0005524">
    <property type="term" value="F:ATP binding"/>
    <property type="evidence" value="ECO:0007669"/>
    <property type="project" value="UniProtKB-KW"/>
</dbReference>
<dbReference type="PROSITE" id="PS00211">
    <property type="entry name" value="ABC_TRANSPORTER_1"/>
    <property type="match status" value="1"/>
</dbReference>
<dbReference type="Pfam" id="PF00664">
    <property type="entry name" value="ABC_membrane"/>
    <property type="match status" value="1"/>
</dbReference>
<keyword evidence="6 7" id="KW-0472">Membrane</keyword>
<feature type="transmembrane region" description="Helical" evidence="7">
    <location>
        <begin position="153"/>
        <end position="172"/>
    </location>
</feature>
<feature type="domain" description="ABC transmembrane type-1" evidence="9">
    <location>
        <begin position="34"/>
        <end position="321"/>
    </location>
</feature>
<evidence type="ECO:0008006" key="12">
    <source>
        <dbReference type="Google" id="ProtNLM"/>
    </source>
</evidence>
<evidence type="ECO:0000256" key="4">
    <source>
        <dbReference type="ARBA" id="ARBA00022840"/>
    </source>
</evidence>
<dbReference type="PANTHER" id="PTHR24221:SF654">
    <property type="entry name" value="ATP-BINDING CASSETTE SUB-FAMILY B MEMBER 6"/>
    <property type="match status" value="1"/>
</dbReference>
<feature type="domain" description="ABC transporter" evidence="8">
    <location>
        <begin position="354"/>
        <end position="591"/>
    </location>
</feature>
<dbReference type="EMBL" id="PFBD01000001">
    <property type="protein sequence ID" value="PIR87510.1"/>
    <property type="molecule type" value="Genomic_DNA"/>
</dbReference>
<dbReference type="InterPro" id="IPR011527">
    <property type="entry name" value="ABC1_TM_dom"/>
</dbReference>
<evidence type="ECO:0000259" key="8">
    <source>
        <dbReference type="PROSITE" id="PS50893"/>
    </source>
</evidence>
<keyword evidence="5 7" id="KW-1133">Transmembrane helix</keyword>
<dbReference type="SMART" id="SM00382">
    <property type="entry name" value="AAA"/>
    <property type="match status" value="1"/>
</dbReference>
<dbReference type="PROSITE" id="PS50929">
    <property type="entry name" value="ABC_TM1F"/>
    <property type="match status" value="1"/>
</dbReference>
<name>A0A2H0UM86_9BACT</name>
<feature type="transmembrane region" description="Helical" evidence="7">
    <location>
        <begin position="178"/>
        <end position="194"/>
    </location>
</feature>
<evidence type="ECO:0000256" key="3">
    <source>
        <dbReference type="ARBA" id="ARBA00022741"/>
    </source>
</evidence>
<evidence type="ECO:0000259" key="9">
    <source>
        <dbReference type="PROSITE" id="PS50929"/>
    </source>
</evidence>
<evidence type="ECO:0000313" key="10">
    <source>
        <dbReference type="EMBL" id="PIR87510.1"/>
    </source>
</evidence>
<comment type="caution">
    <text evidence="10">The sequence shown here is derived from an EMBL/GenBank/DDBJ whole genome shotgun (WGS) entry which is preliminary data.</text>
</comment>
<evidence type="ECO:0000256" key="7">
    <source>
        <dbReference type="SAM" id="Phobius"/>
    </source>
</evidence>
<keyword evidence="4" id="KW-0067">ATP-binding</keyword>
<dbReference type="SUPFAM" id="SSF52540">
    <property type="entry name" value="P-loop containing nucleoside triphosphate hydrolases"/>
    <property type="match status" value="1"/>
</dbReference>
<protein>
    <recommendedName>
        <fullName evidence="12">ABC transporter ATP-binding protein</fullName>
    </recommendedName>
</protein>
<evidence type="ECO:0000256" key="2">
    <source>
        <dbReference type="ARBA" id="ARBA00022692"/>
    </source>
</evidence>
<keyword evidence="2 7" id="KW-0812">Transmembrane</keyword>
<evidence type="ECO:0000256" key="1">
    <source>
        <dbReference type="ARBA" id="ARBA00004651"/>
    </source>
</evidence>
<accession>A0A2H0UM86</accession>
<reference evidence="11" key="1">
    <citation type="submission" date="2017-09" db="EMBL/GenBank/DDBJ databases">
        <title>Depth-based differentiation of microbial function through sediment-hosted aquifers and enrichment of novel symbionts in the deep terrestrial subsurface.</title>
        <authorList>
            <person name="Probst A.J."/>
            <person name="Ladd B."/>
            <person name="Jarett J.K."/>
            <person name="Geller-Mcgrath D.E."/>
            <person name="Sieber C.M.K."/>
            <person name="Emerson J.B."/>
            <person name="Anantharaman K."/>
            <person name="Thomas B.C."/>
            <person name="Malmstrom R."/>
            <person name="Stieglmeier M."/>
            <person name="Klingl A."/>
            <person name="Woyke T."/>
            <person name="Ryan C.M."/>
            <person name="Banfield J.F."/>
        </authorList>
    </citation>
    <scope>NUCLEOTIDE SEQUENCE [LARGE SCALE GENOMIC DNA]</scope>
</reference>
<comment type="subcellular location">
    <subcellularLocation>
        <location evidence="1">Cell membrane</location>
        <topology evidence="1">Multi-pass membrane protein</topology>
    </subcellularLocation>
</comment>
<gene>
    <name evidence="10" type="ORF">COU11_00145</name>
</gene>
<dbReference type="Gene3D" id="3.40.50.300">
    <property type="entry name" value="P-loop containing nucleotide triphosphate hydrolases"/>
    <property type="match status" value="1"/>
</dbReference>
<sequence length="610" mass="69075">MKSLENQKMELKNPILYLFSKLWLYSKGNRRQLLIYIGMFILANAFFVLEPLAIGRVFNIMQETGISEQNITKILLLLGFFVLLRLAFWSLHGPARVIENKNAFLVRANYKKYLLDGVMALPPAWHTDHHSGDTIDRIEKGTTALFDFAESTFALIGQTVILVGSYIAMLFYNFHASYIVLLLILFNILIIGGFDKRLIPQWSKLNRAENKISEKIFDVVSNITTVIILRIEKLLSTSIMKRVMHPLDLHVRNSKVNETKWFLVSMLNVLGVFGVLASYVFFSLRTETVILAGTLFILYGYVDRVNNVFFEFAYLYGNVVRRKTRVKNAEFLAEQFEPKSKRKQIDLKKGWQKLEVKDLSFSYHSGAGAELHLDEINLEIKKGQKIALVGESGSGKTTTLKILRELYTPKSESILLDGTELPNGLRSISSHISLIPQDPEIFNSTILENITFSIPYPAEVVAKYIQLAEFSEVVGRLPNGLQSLIVEKGVNLSGGEKQRLALARGLLASKDKEIVLLDEPTSSVDSGNELKIFENIFREFKDKAIIASVHRLHLLPLFDKVYLFSNGRIFASGSFTELLKSSPEFMNIWNKYQVTLNPSENPPASATGMI</sequence>